<keyword evidence="3" id="KW-1185">Reference proteome</keyword>
<evidence type="ECO:0000256" key="1">
    <source>
        <dbReference type="SAM" id="MobiDB-lite"/>
    </source>
</evidence>
<feature type="compositionally biased region" description="Gly residues" evidence="1">
    <location>
        <begin position="14"/>
        <end position="25"/>
    </location>
</feature>
<dbReference type="EMBL" id="BAAAQW010000003">
    <property type="protein sequence ID" value="GAA2197360.1"/>
    <property type="molecule type" value="Genomic_DNA"/>
</dbReference>
<name>A0ABN3BM75_9MICC</name>
<accession>A0ABN3BM75</accession>
<proteinExistence type="predicted"/>
<dbReference type="Proteomes" id="UP001500432">
    <property type="component" value="Unassembled WGS sequence"/>
</dbReference>
<reference evidence="2 3" key="1">
    <citation type="journal article" date="2019" name="Int. J. Syst. Evol. Microbiol.">
        <title>The Global Catalogue of Microorganisms (GCM) 10K type strain sequencing project: providing services to taxonomists for standard genome sequencing and annotation.</title>
        <authorList>
            <consortium name="The Broad Institute Genomics Platform"/>
            <consortium name="The Broad Institute Genome Sequencing Center for Infectious Disease"/>
            <person name="Wu L."/>
            <person name="Ma J."/>
        </authorList>
    </citation>
    <scope>NUCLEOTIDE SEQUENCE [LARGE SCALE GENOMIC DNA]</scope>
    <source>
        <strain evidence="2 3">JCM 16034</strain>
    </source>
</reference>
<comment type="caution">
    <text evidence="2">The sequence shown here is derived from an EMBL/GenBank/DDBJ whole genome shotgun (WGS) entry which is preliminary data.</text>
</comment>
<protein>
    <submittedName>
        <fullName evidence="2">Uncharacterized protein</fullName>
    </submittedName>
</protein>
<evidence type="ECO:0000313" key="2">
    <source>
        <dbReference type="EMBL" id="GAA2197360.1"/>
    </source>
</evidence>
<feature type="region of interest" description="Disordered" evidence="1">
    <location>
        <begin position="1"/>
        <end position="57"/>
    </location>
</feature>
<gene>
    <name evidence="2" type="ORF">GCM10009849_05950</name>
</gene>
<evidence type="ECO:0000313" key="3">
    <source>
        <dbReference type="Proteomes" id="UP001500432"/>
    </source>
</evidence>
<sequence>MGGGKAGSAERAGVGAGTTGSGRTAGGPASAAGTGDGGVNASALGPDDGGYAPHPMAAEVGLVPDEGRAWGASGRLGLWAGAAAENDPRRRPWGACRSRSCAGAAGEEAGWTEEVGKAPLSAAAAAGEGVAVAAGGVGSDGRRGNAEGGGA</sequence>
<organism evidence="2 3">
    <name type="scientific">Sinomonas flava</name>
    <dbReference type="NCBI Taxonomy" id="496857"/>
    <lineage>
        <taxon>Bacteria</taxon>
        <taxon>Bacillati</taxon>
        <taxon>Actinomycetota</taxon>
        <taxon>Actinomycetes</taxon>
        <taxon>Micrococcales</taxon>
        <taxon>Micrococcaceae</taxon>
        <taxon>Sinomonas</taxon>
    </lineage>
</organism>